<comment type="caution">
    <text evidence="2">The sequence shown here is derived from an EMBL/GenBank/DDBJ whole genome shotgun (WGS) entry which is preliminary data.</text>
</comment>
<feature type="domain" description="Retrovirus-related Pol polyprotein from transposon TNT 1-94-like beta-barrel" evidence="1">
    <location>
        <begin position="31"/>
        <end position="109"/>
    </location>
</feature>
<sequence>MWFMDRRNLADDLLLMAEMDEQPAQEKRTLWFMDSGCSNHMCNNDKMFTSLNKDFSHSVKLGNNNKLEVKGKGIVKIVLNGVTYAVGDVYFVPNLKNNMLSMDNYKKKDFQ</sequence>
<protein>
    <recommendedName>
        <fullName evidence="1">Retrovirus-related Pol polyprotein from transposon TNT 1-94-like beta-barrel domain-containing protein</fullName>
    </recommendedName>
</protein>
<evidence type="ECO:0000313" key="2">
    <source>
        <dbReference type="EMBL" id="GAA0142402.1"/>
    </source>
</evidence>
<evidence type="ECO:0000313" key="3">
    <source>
        <dbReference type="Proteomes" id="UP001454036"/>
    </source>
</evidence>
<dbReference type="AlphaFoldDB" id="A0AAV3NSP9"/>
<proteinExistence type="predicted"/>
<dbReference type="InterPro" id="IPR054722">
    <property type="entry name" value="PolX-like_BBD"/>
</dbReference>
<gene>
    <name evidence="2" type="ORF">LIER_03309</name>
</gene>
<keyword evidence="3" id="KW-1185">Reference proteome</keyword>
<dbReference type="EMBL" id="BAABME010000393">
    <property type="protein sequence ID" value="GAA0142402.1"/>
    <property type="molecule type" value="Genomic_DNA"/>
</dbReference>
<name>A0AAV3NSP9_LITER</name>
<evidence type="ECO:0000259" key="1">
    <source>
        <dbReference type="Pfam" id="PF22936"/>
    </source>
</evidence>
<dbReference type="Proteomes" id="UP001454036">
    <property type="component" value="Unassembled WGS sequence"/>
</dbReference>
<reference evidence="2 3" key="1">
    <citation type="submission" date="2024-01" db="EMBL/GenBank/DDBJ databases">
        <title>The complete chloroplast genome sequence of Lithospermum erythrorhizon: insights into the phylogenetic relationship among Boraginaceae species and the maternal lineages of purple gromwells.</title>
        <authorList>
            <person name="Okada T."/>
            <person name="Watanabe K."/>
        </authorList>
    </citation>
    <scope>NUCLEOTIDE SEQUENCE [LARGE SCALE GENOMIC DNA]</scope>
</reference>
<dbReference type="Pfam" id="PF22936">
    <property type="entry name" value="Pol_BBD"/>
    <property type="match status" value="1"/>
</dbReference>
<organism evidence="2 3">
    <name type="scientific">Lithospermum erythrorhizon</name>
    <name type="common">Purple gromwell</name>
    <name type="synonym">Lithospermum officinale var. erythrorhizon</name>
    <dbReference type="NCBI Taxonomy" id="34254"/>
    <lineage>
        <taxon>Eukaryota</taxon>
        <taxon>Viridiplantae</taxon>
        <taxon>Streptophyta</taxon>
        <taxon>Embryophyta</taxon>
        <taxon>Tracheophyta</taxon>
        <taxon>Spermatophyta</taxon>
        <taxon>Magnoliopsida</taxon>
        <taxon>eudicotyledons</taxon>
        <taxon>Gunneridae</taxon>
        <taxon>Pentapetalae</taxon>
        <taxon>asterids</taxon>
        <taxon>lamiids</taxon>
        <taxon>Boraginales</taxon>
        <taxon>Boraginaceae</taxon>
        <taxon>Boraginoideae</taxon>
        <taxon>Lithospermeae</taxon>
        <taxon>Lithospermum</taxon>
    </lineage>
</organism>
<accession>A0AAV3NSP9</accession>